<protein>
    <submittedName>
        <fullName evidence="1">Uncharacterized protein</fullName>
    </submittedName>
</protein>
<gene>
    <name evidence="1" type="ORF">HJG40_07820</name>
</gene>
<proteinExistence type="predicted"/>
<dbReference type="Proteomes" id="UP001197028">
    <property type="component" value="Unassembled WGS sequence"/>
</dbReference>
<accession>A0ABS5ZRB7</accession>
<organism evidence="1 2">
    <name type="scientific">Acidithiobacillus concretivorus</name>
    <dbReference type="NCBI Taxonomy" id="3063952"/>
    <lineage>
        <taxon>Bacteria</taxon>
        <taxon>Pseudomonadati</taxon>
        <taxon>Pseudomonadota</taxon>
        <taxon>Acidithiobacillia</taxon>
        <taxon>Acidithiobacillales</taxon>
        <taxon>Acidithiobacillaceae</taxon>
        <taxon>Acidithiobacillus</taxon>
    </lineage>
</organism>
<keyword evidence="2" id="KW-1185">Reference proteome</keyword>
<name>A0ABS5ZRB7_9PROT</name>
<evidence type="ECO:0000313" key="2">
    <source>
        <dbReference type="Proteomes" id="UP001197028"/>
    </source>
</evidence>
<evidence type="ECO:0000313" key="1">
    <source>
        <dbReference type="EMBL" id="MBU2738692.1"/>
    </source>
</evidence>
<sequence>MSQDILFSAALSLLSEGGYIEQVTANPLAFRLVFEGDSVPLSGGIVQRLQNGRHIREGSSLNGRKRFYAKKGF</sequence>
<dbReference type="RefSeq" id="WP_215863663.1">
    <property type="nucleotide sequence ID" value="NZ_JABELD010000055.1"/>
</dbReference>
<reference evidence="1 2" key="1">
    <citation type="journal article" date="2021" name="ISME J.">
        <title>Genomic evolution of the class Acidithiobacillia: deep-branching Proteobacteria living in extreme acidic conditions.</title>
        <authorList>
            <person name="Moya-Beltran A."/>
            <person name="Beard S."/>
            <person name="Rojas-Villalobos C."/>
            <person name="Issotta F."/>
            <person name="Gallardo Y."/>
            <person name="Ulloa R."/>
            <person name="Giaveno A."/>
            <person name="Degli Esposti M."/>
            <person name="Johnson D.B."/>
            <person name="Quatrini R."/>
        </authorList>
    </citation>
    <scope>NUCLEOTIDE SEQUENCE [LARGE SCALE GENOMIC DNA]</scope>
    <source>
        <strain evidence="1 2">ATCC 19703</strain>
    </source>
</reference>
<dbReference type="EMBL" id="JABELD010000055">
    <property type="protein sequence ID" value="MBU2738692.1"/>
    <property type="molecule type" value="Genomic_DNA"/>
</dbReference>
<comment type="caution">
    <text evidence="1">The sequence shown here is derived from an EMBL/GenBank/DDBJ whole genome shotgun (WGS) entry which is preliminary data.</text>
</comment>